<keyword evidence="3" id="KW-0808">Transferase</keyword>
<reference evidence="14" key="2">
    <citation type="submission" date="2021-09" db="EMBL/GenBank/DDBJ databases">
        <authorList>
            <person name="Gilroy R."/>
        </authorList>
    </citation>
    <scope>NUCLEOTIDE SEQUENCE</scope>
    <source>
        <strain evidence="14">ChiBcec21-2208</strain>
    </source>
</reference>
<evidence type="ECO:0000256" key="9">
    <source>
        <dbReference type="ARBA" id="ARBA00023012"/>
    </source>
</evidence>
<protein>
    <submittedName>
        <fullName evidence="14">DUF4118 domain-containing protein</fullName>
    </submittedName>
</protein>
<dbReference type="AlphaFoldDB" id="A0A921ILG5"/>
<dbReference type="Proteomes" id="UP000782880">
    <property type="component" value="Unassembled WGS sequence"/>
</dbReference>
<organism evidence="14 15">
    <name type="scientific">Subdoligranulum variabile</name>
    <dbReference type="NCBI Taxonomy" id="214851"/>
    <lineage>
        <taxon>Bacteria</taxon>
        <taxon>Bacillati</taxon>
        <taxon>Bacillota</taxon>
        <taxon>Clostridia</taxon>
        <taxon>Eubacteriales</taxon>
        <taxon>Oscillospiraceae</taxon>
        <taxon>Subdoligranulum</taxon>
    </lineage>
</organism>
<evidence type="ECO:0000256" key="4">
    <source>
        <dbReference type="ARBA" id="ARBA00022692"/>
    </source>
</evidence>
<evidence type="ECO:0000256" key="7">
    <source>
        <dbReference type="ARBA" id="ARBA00022840"/>
    </source>
</evidence>
<keyword evidence="10 11" id="KW-0472">Membrane</keyword>
<dbReference type="Gene3D" id="3.40.50.620">
    <property type="entry name" value="HUPs"/>
    <property type="match status" value="1"/>
</dbReference>
<dbReference type="CDD" id="cd01987">
    <property type="entry name" value="USP_KdpD-like"/>
    <property type="match status" value="1"/>
</dbReference>
<evidence type="ECO:0000256" key="8">
    <source>
        <dbReference type="ARBA" id="ARBA00022989"/>
    </source>
</evidence>
<dbReference type="InterPro" id="IPR003852">
    <property type="entry name" value="Sig_transdc_His_kinase_KdpD_N"/>
</dbReference>
<dbReference type="InterPro" id="IPR038318">
    <property type="entry name" value="KdpD_sf"/>
</dbReference>
<keyword evidence="5" id="KW-0547">Nucleotide-binding</keyword>
<dbReference type="Gene3D" id="1.20.120.620">
    <property type="entry name" value="Backbone structure of the membrane domain of e. Coli histidine kinase receptor kdpd"/>
    <property type="match status" value="1"/>
</dbReference>
<evidence type="ECO:0000256" key="1">
    <source>
        <dbReference type="ARBA" id="ARBA00004141"/>
    </source>
</evidence>
<dbReference type="EMBL" id="DYVE01000306">
    <property type="protein sequence ID" value="HJG29354.1"/>
    <property type="molecule type" value="Genomic_DNA"/>
</dbReference>
<sequence>MEKEKMPEPGRMKIFFGYAAGVGKTYAMLEAAHQAQAAGIDVVVGYVERHTRPDTLALLEGLEILPCREMEYRGIQLHEFDLDGALARHPQLILVDELAHSNAPGCRHTKRYQDVEELLRAGIDVYSTVNVQHLESLHDLVQSITGVAVSERIPDRVFDRAGQVELVDIEPEDLVNRLQAGKVYQAGQARRALQNFFTVENLAALREIAMRRTADRLNRTAVQEGKGQTARAGEHILICLSSAPSNAKVIRTAARMAEAFHSGFTALFVETPDTKELSGENIQRLRSNLRLAEQLGAQIATVCGTDPAVQIAEYARVSGITKIVMGRVNHRPNPWTGKKTLADRLIELTDLDIYIIPDHQPLYVRHRTRRKHLHQAYFRFSWRDFARMLVVLTAATAVCFAFDRAGFSESNSITVYILGVLVTAVWTEGHWYGAMASLLSVAAFNFFFTVPRFTFQANDPSYPVTFFIMLLSSFLASSLAARVKAQARLAAEKGYYTELLLESSQKLLKGRDEWDCLRLAAEQLHHLFGRPVLYALHHSGKELQLRVEPADQTRVLQELTPQELGVAQWVRQNNKNAGATTHTLPEAKWLFMAVRGTQGVMGIVGIPVGGYPVPDMFEKNLMVAILNECGLIQERMRLQQERQQGDKTEQSTSPV</sequence>
<comment type="subcellular location">
    <subcellularLocation>
        <location evidence="1">Membrane</location>
        <topology evidence="1">Multi-pass membrane protein</topology>
    </subcellularLocation>
</comment>
<proteinExistence type="predicted"/>
<feature type="transmembrane region" description="Helical" evidence="11">
    <location>
        <begin position="385"/>
        <end position="407"/>
    </location>
</feature>
<feature type="domain" description="Signal transduction histidine kinase osmosensitive K+ channel sensor N-terminal" evidence="12">
    <location>
        <begin position="10"/>
        <end position="216"/>
    </location>
</feature>
<dbReference type="SUPFAM" id="SSF52540">
    <property type="entry name" value="P-loop containing nucleoside triphosphate hydrolases"/>
    <property type="match status" value="1"/>
</dbReference>
<dbReference type="GO" id="GO:0005737">
    <property type="term" value="C:cytoplasm"/>
    <property type="evidence" value="ECO:0007669"/>
    <property type="project" value="UniProtKB-ARBA"/>
</dbReference>
<dbReference type="Gene3D" id="3.30.450.40">
    <property type="match status" value="1"/>
</dbReference>
<evidence type="ECO:0000313" key="15">
    <source>
        <dbReference type="Proteomes" id="UP000782880"/>
    </source>
</evidence>
<evidence type="ECO:0000313" key="14">
    <source>
        <dbReference type="EMBL" id="HJG29354.1"/>
    </source>
</evidence>
<evidence type="ECO:0000256" key="3">
    <source>
        <dbReference type="ARBA" id="ARBA00022679"/>
    </source>
</evidence>
<dbReference type="InterPro" id="IPR052023">
    <property type="entry name" value="Histidine_kinase_KdpD"/>
</dbReference>
<keyword evidence="4 11" id="KW-0812">Transmembrane</keyword>
<evidence type="ECO:0000256" key="5">
    <source>
        <dbReference type="ARBA" id="ARBA00022741"/>
    </source>
</evidence>
<evidence type="ECO:0000256" key="6">
    <source>
        <dbReference type="ARBA" id="ARBA00022777"/>
    </source>
</evidence>
<keyword evidence="7" id="KW-0067">ATP-binding</keyword>
<keyword evidence="9" id="KW-0902">Two-component regulatory system</keyword>
<dbReference type="PANTHER" id="PTHR45569">
    <property type="entry name" value="SENSOR PROTEIN KDPD"/>
    <property type="match status" value="1"/>
</dbReference>
<dbReference type="InterPro" id="IPR014729">
    <property type="entry name" value="Rossmann-like_a/b/a_fold"/>
</dbReference>
<dbReference type="GO" id="GO:0000155">
    <property type="term" value="F:phosphorelay sensor kinase activity"/>
    <property type="evidence" value="ECO:0007669"/>
    <property type="project" value="InterPro"/>
</dbReference>
<gene>
    <name evidence="14" type="ORF">K8V20_12020</name>
</gene>
<dbReference type="GO" id="GO:0005886">
    <property type="term" value="C:plasma membrane"/>
    <property type="evidence" value="ECO:0007669"/>
    <property type="project" value="TreeGrafter"/>
</dbReference>
<feature type="transmembrane region" description="Helical" evidence="11">
    <location>
        <begin position="461"/>
        <end position="481"/>
    </location>
</feature>
<dbReference type="SUPFAM" id="SSF52402">
    <property type="entry name" value="Adenine nucleotide alpha hydrolases-like"/>
    <property type="match status" value="1"/>
</dbReference>
<feature type="transmembrane region" description="Helical" evidence="11">
    <location>
        <begin position="436"/>
        <end position="455"/>
    </location>
</feature>
<evidence type="ECO:0000256" key="10">
    <source>
        <dbReference type="ARBA" id="ARBA00023136"/>
    </source>
</evidence>
<keyword evidence="2" id="KW-0597">Phosphoprotein</keyword>
<dbReference type="InterPro" id="IPR025201">
    <property type="entry name" value="KdpD_TM"/>
</dbReference>
<dbReference type="GO" id="GO:0005524">
    <property type="term" value="F:ATP binding"/>
    <property type="evidence" value="ECO:0007669"/>
    <property type="project" value="UniProtKB-KW"/>
</dbReference>
<dbReference type="Pfam" id="PF13493">
    <property type="entry name" value="DUF4118"/>
    <property type="match status" value="1"/>
</dbReference>
<dbReference type="Pfam" id="PF02702">
    <property type="entry name" value="KdpD"/>
    <property type="match status" value="1"/>
</dbReference>
<feature type="domain" description="Sensor protein KdpD transmembrane" evidence="13">
    <location>
        <begin position="388"/>
        <end position="492"/>
    </location>
</feature>
<dbReference type="Gene3D" id="3.40.50.300">
    <property type="entry name" value="P-loop containing nucleotide triphosphate hydrolases"/>
    <property type="match status" value="1"/>
</dbReference>
<evidence type="ECO:0000259" key="12">
    <source>
        <dbReference type="Pfam" id="PF02702"/>
    </source>
</evidence>
<comment type="caution">
    <text evidence="14">The sequence shown here is derived from an EMBL/GenBank/DDBJ whole genome shotgun (WGS) entry which is preliminary data.</text>
</comment>
<accession>A0A921ILG5</accession>
<evidence type="ECO:0000259" key="13">
    <source>
        <dbReference type="Pfam" id="PF13493"/>
    </source>
</evidence>
<evidence type="ECO:0000256" key="2">
    <source>
        <dbReference type="ARBA" id="ARBA00022553"/>
    </source>
</evidence>
<reference evidence="14" key="1">
    <citation type="journal article" date="2021" name="PeerJ">
        <title>Extensive microbial diversity within the chicken gut microbiome revealed by metagenomics and culture.</title>
        <authorList>
            <person name="Gilroy R."/>
            <person name="Ravi A."/>
            <person name="Getino M."/>
            <person name="Pursley I."/>
            <person name="Horton D.L."/>
            <person name="Alikhan N.F."/>
            <person name="Baker D."/>
            <person name="Gharbi K."/>
            <person name="Hall N."/>
            <person name="Watson M."/>
            <person name="Adriaenssens E.M."/>
            <person name="Foster-Nyarko E."/>
            <person name="Jarju S."/>
            <person name="Secka A."/>
            <person name="Antonio M."/>
            <person name="Oren A."/>
            <person name="Chaudhuri R.R."/>
            <person name="La Ragione R."/>
            <person name="Hildebrand F."/>
            <person name="Pallen M.J."/>
        </authorList>
    </citation>
    <scope>NUCLEOTIDE SEQUENCE</scope>
    <source>
        <strain evidence="14">ChiBcec21-2208</strain>
    </source>
</reference>
<dbReference type="PANTHER" id="PTHR45569:SF1">
    <property type="entry name" value="SENSOR PROTEIN KDPD"/>
    <property type="match status" value="1"/>
</dbReference>
<name>A0A921ILG5_9FIRM</name>
<dbReference type="FunFam" id="3.40.50.300:FF:000483">
    <property type="entry name" value="Sensor histidine kinase KdpD"/>
    <property type="match status" value="1"/>
</dbReference>
<keyword evidence="6" id="KW-0418">Kinase</keyword>
<dbReference type="InterPro" id="IPR027417">
    <property type="entry name" value="P-loop_NTPase"/>
</dbReference>
<keyword evidence="8 11" id="KW-1133">Transmembrane helix</keyword>
<evidence type="ECO:0000256" key="11">
    <source>
        <dbReference type="SAM" id="Phobius"/>
    </source>
</evidence>
<dbReference type="InterPro" id="IPR029016">
    <property type="entry name" value="GAF-like_dom_sf"/>
</dbReference>